<dbReference type="EMBL" id="CAJMWR010004133">
    <property type="protein sequence ID" value="CAE6485777.1"/>
    <property type="molecule type" value="Genomic_DNA"/>
</dbReference>
<dbReference type="AlphaFoldDB" id="A0A8H3CHG1"/>
<keyword evidence="1" id="KW-0812">Transmembrane</keyword>
<evidence type="ECO:0000256" key="1">
    <source>
        <dbReference type="SAM" id="Phobius"/>
    </source>
</evidence>
<organism evidence="2 3">
    <name type="scientific">Rhizoctonia solani</name>
    <dbReference type="NCBI Taxonomy" id="456999"/>
    <lineage>
        <taxon>Eukaryota</taxon>
        <taxon>Fungi</taxon>
        <taxon>Dikarya</taxon>
        <taxon>Basidiomycota</taxon>
        <taxon>Agaricomycotina</taxon>
        <taxon>Agaricomycetes</taxon>
        <taxon>Cantharellales</taxon>
        <taxon>Ceratobasidiaceae</taxon>
        <taxon>Rhizoctonia</taxon>
    </lineage>
</organism>
<accession>A0A8H3CHG1</accession>
<keyword evidence="1" id="KW-0472">Membrane</keyword>
<reference evidence="2" key="1">
    <citation type="submission" date="2021-01" db="EMBL/GenBank/DDBJ databases">
        <authorList>
            <person name="Kaushik A."/>
        </authorList>
    </citation>
    <scope>NUCLEOTIDE SEQUENCE</scope>
    <source>
        <strain evidence="2">AG1-1A</strain>
    </source>
</reference>
<proteinExistence type="predicted"/>
<sequence>MKYDTHSRTTETHNESECYIPAKESSDMNAGPPPYDANKNAEEQIRTALRALEALFEERRDACARDDQAELARIEERIVAAMRSVGDAYPEGETRRNWYRQADAFFNANDEEREHILLPIAKGLGILIAAPLALAFGIAGGAIFAAGSILYGAGKVVAGVGSLLTGGTFRW</sequence>
<comment type="caution">
    <text evidence="2">The sequence shown here is derived from an EMBL/GenBank/DDBJ whole genome shotgun (WGS) entry which is preliminary data.</text>
</comment>
<dbReference type="Proteomes" id="UP000663840">
    <property type="component" value="Unassembled WGS sequence"/>
</dbReference>
<evidence type="ECO:0008006" key="4">
    <source>
        <dbReference type="Google" id="ProtNLM"/>
    </source>
</evidence>
<feature type="transmembrane region" description="Helical" evidence="1">
    <location>
        <begin position="123"/>
        <end position="143"/>
    </location>
</feature>
<evidence type="ECO:0000313" key="2">
    <source>
        <dbReference type="EMBL" id="CAE6485777.1"/>
    </source>
</evidence>
<evidence type="ECO:0000313" key="3">
    <source>
        <dbReference type="Proteomes" id="UP000663840"/>
    </source>
</evidence>
<gene>
    <name evidence="2" type="ORF">RDB_LOCUS140849</name>
</gene>
<name>A0A8H3CHG1_9AGAM</name>
<feature type="transmembrane region" description="Helical" evidence="1">
    <location>
        <begin position="149"/>
        <end position="169"/>
    </location>
</feature>
<keyword evidence="1" id="KW-1133">Transmembrane helix</keyword>
<protein>
    <recommendedName>
        <fullName evidence="4">Transmembrane protein</fullName>
    </recommendedName>
</protein>